<evidence type="ECO:0000259" key="2">
    <source>
        <dbReference type="Pfam" id="PF01370"/>
    </source>
</evidence>
<feature type="domain" description="NAD-dependent epimerase/dehydratase" evidence="2">
    <location>
        <begin position="3"/>
        <end position="221"/>
    </location>
</feature>
<dbReference type="SUPFAM" id="SSF51735">
    <property type="entry name" value="NAD(P)-binding Rossmann-fold domains"/>
    <property type="match status" value="1"/>
</dbReference>
<dbReference type="AlphaFoldDB" id="A0A0C1F288"/>
<proteinExistence type="inferred from homology"/>
<name>A0A0C1F288_9FLAO</name>
<dbReference type="NCBIfam" id="TIGR01777">
    <property type="entry name" value="yfcH"/>
    <property type="match status" value="1"/>
</dbReference>
<keyword evidence="5" id="KW-1185">Reference proteome</keyword>
<reference evidence="4 5" key="1">
    <citation type="submission" date="2014-10" db="EMBL/GenBank/DDBJ databases">
        <title>Kaistella jeonii genome.</title>
        <authorList>
            <person name="Clayton J.T."/>
            <person name="Newman J.D."/>
        </authorList>
    </citation>
    <scope>NUCLEOTIDE SEQUENCE [LARGE SCALE GENOMIC DNA]</scope>
    <source>
        <strain evidence="4 5">DSM 17048</strain>
    </source>
</reference>
<dbReference type="PANTHER" id="PTHR11092:SF0">
    <property type="entry name" value="EPIMERASE FAMILY PROTEIN SDR39U1"/>
    <property type="match status" value="1"/>
</dbReference>
<dbReference type="InterPro" id="IPR013549">
    <property type="entry name" value="DUF1731"/>
</dbReference>
<evidence type="ECO:0000259" key="3">
    <source>
        <dbReference type="Pfam" id="PF08338"/>
    </source>
</evidence>
<evidence type="ECO:0000313" key="5">
    <source>
        <dbReference type="Proteomes" id="UP000031473"/>
    </source>
</evidence>
<dbReference type="STRING" id="266749.SAMN05421876_1153"/>
<dbReference type="OrthoDB" id="9801773at2"/>
<comment type="caution">
    <text evidence="4">The sequence shown here is derived from an EMBL/GenBank/DDBJ whole genome shotgun (WGS) entry which is preliminary data.</text>
</comment>
<dbReference type="EMBL" id="JSYL01000014">
    <property type="protein sequence ID" value="KIA86058.1"/>
    <property type="molecule type" value="Genomic_DNA"/>
</dbReference>
<dbReference type="InterPro" id="IPR010099">
    <property type="entry name" value="SDR39U1"/>
</dbReference>
<protein>
    <recommendedName>
        <fullName evidence="6">TIGR01777 family protein</fullName>
    </recommendedName>
</protein>
<dbReference type="InterPro" id="IPR036291">
    <property type="entry name" value="NAD(P)-bd_dom_sf"/>
</dbReference>
<accession>A0A0C1F288</accession>
<feature type="domain" description="DUF1731" evidence="3">
    <location>
        <begin position="250"/>
        <end position="296"/>
    </location>
</feature>
<evidence type="ECO:0000256" key="1">
    <source>
        <dbReference type="ARBA" id="ARBA00009353"/>
    </source>
</evidence>
<dbReference type="PANTHER" id="PTHR11092">
    <property type="entry name" value="SUGAR NUCLEOTIDE EPIMERASE RELATED"/>
    <property type="match status" value="1"/>
</dbReference>
<comment type="similarity">
    <text evidence="1">Belongs to the NAD(P)-dependent epimerase/dehydratase family. SDR39U1 subfamily.</text>
</comment>
<organism evidence="4 5">
    <name type="scientific">Kaistella jeonii</name>
    <dbReference type="NCBI Taxonomy" id="266749"/>
    <lineage>
        <taxon>Bacteria</taxon>
        <taxon>Pseudomonadati</taxon>
        <taxon>Bacteroidota</taxon>
        <taxon>Flavobacteriia</taxon>
        <taxon>Flavobacteriales</taxon>
        <taxon>Weeksellaceae</taxon>
        <taxon>Chryseobacterium group</taxon>
        <taxon>Kaistella</taxon>
    </lineage>
</organism>
<sequence>MNILITGGTGLIGKPLVEKLRQKGHEVRVITRKKSDDPNEFYWNLEDGFINENAFKDLDSIIHLAGATISERWSDDYKKELFTSRIDTANLLKEYCIANNVHLKSFISASGINYYGTFTSDQILNENSGIVHPDFLATLCEDWEKAAYHFSDISDRIVCLRTSVVLAKDGGAFPLLKKTVDLNIGSGVGTGNQWMNWIHIDDLVDLYVFALENSELKGDFNAVADELPTNKMFMKKLAKISGKFFLPINVPAFMLKQIFGEMSSIILEGTRASNEKIKSQGFDFKYSELGKAFKDLV</sequence>
<gene>
    <name evidence="4" type="ORF">OA86_13600</name>
</gene>
<evidence type="ECO:0000313" key="4">
    <source>
        <dbReference type="EMBL" id="KIA86058.1"/>
    </source>
</evidence>
<dbReference type="Pfam" id="PF01370">
    <property type="entry name" value="Epimerase"/>
    <property type="match status" value="1"/>
</dbReference>
<dbReference type="InterPro" id="IPR001509">
    <property type="entry name" value="Epimerase_deHydtase"/>
</dbReference>
<dbReference type="RefSeq" id="WP_039354380.1">
    <property type="nucleotide sequence ID" value="NZ_FOLA01000015.1"/>
</dbReference>
<evidence type="ECO:0008006" key="6">
    <source>
        <dbReference type="Google" id="ProtNLM"/>
    </source>
</evidence>
<dbReference type="Gene3D" id="3.40.50.720">
    <property type="entry name" value="NAD(P)-binding Rossmann-like Domain"/>
    <property type="match status" value="1"/>
</dbReference>
<dbReference type="Pfam" id="PF08338">
    <property type="entry name" value="DUF1731"/>
    <property type="match status" value="1"/>
</dbReference>
<dbReference type="Proteomes" id="UP000031473">
    <property type="component" value="Unassembled WGS sequence"/>
</dbReference>